<keyword evidence="1" id="KW-0472">Membrane</keyword>
<dbReference type="Proteomes" id="UP000705867">
    <property type="component" value="Unassembled WGS sequence"/>
</dbReference>
<sequence>MYPSQKYSKGYTLLEVLVAMAIFSSMVLLATMALNQGLKQYHGLMEKGINFWDRAKGLWIDGSFGSVLDYYVRRENGDWFPYFYGSQERISYVSLSPLAGDMPVAVWIVKERRGAGKYALVYYELPVYTKSLKDLERDFLLGAHRKGNSIVLLEDVENVGMGFYGYDTPEQKSGWFRDFDAGKKLSLPERVRLTYTGEHGKQALTFGININSRRKGGYNEVY</sequence>
<evidence type="ECO:0000256" key="1">
    <source>
        <dbReference type="SAM" id="Phobius"/>
    </source>
</evidence>
<keyword evidence="1" id="KW-0812">Transmembrane</keyword>
<feature type="transmembrane region" description="Helical" evidence="1">
    <location>
        <begin position="12"/>
        <end position="34"/>
    </location>
</feature>
<comment type="caution">
    <text evidence="2">The sequence shown here is derived from an EMBL/GenBank/DDBJ whole genome shotgun (WGS) entry which is preliminary data.</text>
</comment>
<dbReference type="Pfam" id="PF07963">
    <property type="entry name" value="N_methyl"/>
    <property type="match status" value="1"/>
</dbReference>
<dbReference type="AlphaFoldDB" id="A0A953M0M0"/>
<evidence type="ECO:0000313" key="3">
    <source>
        <dbReference type="Proteomes" id="UP000705867"/>
    </source>
</evidence>
<reference evidence="2" key="2">
    <citation type="submission" date="2021-08" db="EMBL/GenBank/DDBJ databases">
        <authorList>
            <person name="Dalcin Martins P."/>
        </authorList>
    </citation>
    <scope>NUCLEOTIDE SEQUENCE</scope>
    <source>
        <strain evidence="2">MAG_39</strain>
    </source>
</reference>
<protein>
    <submittedName>
        <fullName evidence="2">Prepilin-type N-terminal cleavage/methylation domain-containing protein</fullName>
    </submittedName>
</protein>
<organism evidence="2 3">
    <name type="scientific">Candidatus Nitrobium versatile</name>
    <dbReference type="NCBI Taxonomy" id="2884831"/>
    <lineage>
        <taxon>Bacteria</taxon>
        <taxon>Pseudomonadati</taxon>
        <taxon>Nitrospirota</taxon>
        <taxon>Nitrospiria</taxon>
        <taxon>Nitrospirales</taxon>
        <taxon>Nitrospiraceae</taxon>
        <taxon>Candidatus Nitrobium</taxon>
    </lineage>
</organism>
<evidence type="ECO:0000313" key="2">
    <source>
        <dbReference type="EMBL" id="MBZ0157009.1"/>
    </source>
</evidence>
<accession>A0A953M0M0</accession>
<dbReference type="PROSITE" id="PS00409">
    <property type="entry name" value="PROKAR_NTER_METHYL"/>
    <property type="match status" value="1"/>
</dbReference>
<reference evidence="2" key="1">
    <citation type="journal article" date="2021" name="bioRxiv">
        <title>Unraveling nitrogen, sulfur and carbon metabolic pathways and microbial community transcriptional responses to substrate deprivation and toxicity stresses in a bioreactor mimicking anoxic brackish coastal sediment conditions.</title>
        <authorList>
            <person name="Martins P.D."/>
            <person name="Echeveste M.J."/>
            <person name="Arshad A."/>
            <person name="Kurth J."/>
            <person name="Ouboter H."/>
            <person name="Jetten M.S.M."/>
            <person name="Welte C.U."/>
        </authorList>
    </citation>
    <scope>NUCLEOTIDE SEQUENCE</scope>
    <source>
        <strain evidence="2">MAG_39</strain>
    </source>
</reference>
<keyword evidence="1" id="KW-1133">Transmembrane helix</keyword>
<name>A0A953M0M0_9BACT</name>
<dbReference type="InterPro" id="IPR012902">
    <property type="entry name" value="N_methyl_site"/>
</dbReference>
<dbReference type="EMBL" id="JAIOIV010000100">
    <property type="protein sequence ID" value="MBZ0157009.1"/>
    <property type="molecule type" value="Genomic_DNA"/>
</dbReference>
<dbReference type="NCBIfam" id="TIGR02532">
    <property type="entry name" value="IV_pilin_GFxxxE"/>
    <property type="match status" value="1"/>
</dbReference>
<gene>
    <name evidence="2" type="ORF">K8I29_12465</name>
</gene>
<proteinExistence type="predicted"/>